<gene>
    <name evidence="1" type="ORF">HYR64_08795</name>
</gene>
<protein>
    <recommendedName>
        <fullName evidence="3">Deoxycytidine triphosphate deaminase</fullName>
    </recommendedName>
</protein>
<evidence type="ECO:0000313" key="1">
    <source>
        <dbReference type="EMBL" id="MBI1757188.1"/>
    </source>
</evidence>
<accession>A0A931LVY1</accession>
<dbReference type="AlphaFoldDB" id="A0A931LVY1"/>
<comment type="caution">
    <text evidence="1">The sequence shown here is derived from an EMBL/GenBank/DDBJ whole genome shotgun (WGS) entry which is preliminary data.</text>
</comment>
<evidence type="ECO:0000313" key="2">
    <source>
        <dbReference type="Proteomes" id="UP000727962"/>
    </source>
</evidence>
<dbReference type="EMBL" id="JACOSL010000056">
    <property type="protein sequence ID" value="MBI1757188.1"/>
    <property type="molecule type" value="Genomic_DNA"/>
</dbReference>
<dbReference type="InterPro" id="IPR036157">
    <property type="entry name" value="dUTPase-like_sf"/>
</dbReference>
<evidence type="ECO:0008006" key="3">
    <source>
        <dbReference type="Google" id="ProtNLM"/>
    </source>
</evidence>
<name>A0A931LVY1_FIMGI</name>
<dbReference type="Proteomes" id="UP000727962">
    <property type="component" value="Unassembled WGS sequence"/>
</dbReference>
<organism evidence="1 2">
    <name type="scientific">Fimbriimonas ginsengisoli</name>
    <dbReference type="NCBI Taxonomy" id="1005039"/>
    <lineage>
        <taxon>Bacteria</taxon>
        <taxon>Bacillati</taxon>
        <taxon>Armatimonadota</taxon>
        <taxon>Fimbriimonadia</taxon>
        <taxon>Fimbriimonadales</taxon>
        <taxon>Fimbriimonadaceae</taxon>
        <taxon>Fimbriimonas</taxon>
    </lineage>
</organism>
<proteinExistence type="predicted"/>
<dbReference type="Gene3D" id="2.70.40.10">
    <property type="match status" value="1"/>
</dbReference>
<sequence length="173" mass="19712">MTLITKATYDAYYEPEKILRIENSDPNGFEHIKYYFRLGAIRIRDKIEPLTTEVTIPPGEYVQVFSLEIFTLSSRVMALLGQCTELFTQDLELSHGLSIDPGYPGMPLTLGIRNNASERRSLQRGMRIGKAIFFDVSESVVEMTSYWAGQLKIKESEVKLQAAEKVRRVADEI</sequence>
<reference evidence="1" key="1">
    <citation type="submission" date="2020-07" db="EMBL/GenBank/DDBJ databases">
        <title>Huge and variable diversity of episymbiotic CPR bacteria and DPANN archaea in groundwater ecosystems.</title>
        <authorList>
            <person name="He C.Y."/>
            <person name="Keren R."/>
            <person name="Whittaker M."/>
            <person name="Farag I.F."/>
            <person name="Doudna J."/>
            <person name="Cate J.H.D."/>
            <person name="Banfield J.F."/>
        </authorList>
    </citation>
    <scope>NUCLEOTIDE SEQUENCE</scope>
    <source>
        <strain evidence="1">NC_groundwater_17_Pr7_B-0.1um_64_12</strain>
    </source>
</reference>
<dbReference type="SUPFAM" id="SSF51283">
    <property type="entry name" value="dUTPase-like"/>
    <property type="match status" value="1"/>
</dbReference>